<evidence type="ECO:0000256" key="2">
    <source>
        <dbReference type="ARBA" id="ARBA00022679"/>
    </source>
</evidence>
<dbReference type="AlphaFoldDB" id="A0AAD6SFS1"/>
<evidence type="ECO:0000256" key="3">
    <source>
        <dbReference type="ARBA" id="ARBA00022741"/>
    </source>
</evidence>
<organism evidence="7 8">
    <name type="scientific">Mycena alexandri</name>
    <dbReference type="NCBI Taxonomy" id="1745969"/>
    <lineage>
        <taxon>Eukaryota</taxon>
        <taxon>Fungi</taxon>
        <taxon>Dikarya</taxon>
        <taxon>Basidiomycota</taxon>
        <taxon>Agaricomycotina</taxon>
        <taxon>Agaricomycetes</taxon>
        <taxon>Agaricomycetidae</taxon>
        <taxon>Agaricales</taxon>
        <taxon>Marasmiineae</taxon>
        <taxon>Mycenaceae</taxon>
        <taxon>Mycena</taxon>
    </lineage>
</organism>
<feature type="domain" description="Protein kinase" evidence="6">
    <location>
        <begin position="65"/>
        <end position="331"/>
    </location>
</feature>
<accession>A0AAD6SFS1</accession>
<dbReference type="GO" id="GO:0005524">
    <property type="term" value="F:ATP binding"/>
    <property type="evidence" value="ECO:0007669"/>
    <property type="project" value="UniProtKB-KW"/>
</dbReference>
<evidence type="ECO:0000256" key="5">
    <source>
        <dbReference type="ARBA" id="ARBA00022840"/>
    </source>
</evidence>
<dbReference type="GO" id="GO:0043484">
    <property type="term" value="P:regulation of RNA splicing"/>
    <property type="evidence" value="ECO:0007669"/>
    <property type="project" value="TreeGrafter"/>
</dbReference>
<evidence type="ECO:0000313" key="7">
    <source>
        <dbReference type="EMBL" id="KAJ7026833.1"/>
    </source>
</evidence>
<comment type="caution">
    <text evidence="7">The sequence shown here is derived from an EMBL/GenBank/DDBJ whole genome shotgun (WGS) entry which is preliminary data.</text>
</comment>
<dbReference type="InterPro" id="IPR011009">
    <property type="entry name" value="Kinase-like_dom_sf"/>
</dbReference>
<dbReference type="SUPFAM" id="SSF56112">
    <property type="entry name" value="Protein kinase-like (PK-like)"/>
    <property type="match status" value="1"/>
</dbReference>
<dbReference type="InterPro" id="IPR000719">
    <property type="entry name" value="Prot_kinase_dom"/>
</dbReference>
<reference evidence="7" key="1">
    <citation type="submission" date="2023-03" db="EMBL/GenBank/DDBJ databases">
        <title>Massive genome expansion in bonnet fungi (Mycena s.s.) driven by repeated elements and novel gene families across ecological guilds.</title>
        <authorList>
            <consortium name="Lawrence Berkeley National Laboratory"/>
            <person name="Harder C.B."/>
            <person name="Miyauchi S."/>
            <person name="Viragh M."/>
            <person name="Kuo A."/>
            <person name="Thoen E."/>
            <person name="Andreopoulos B."/>
            <person name="Lu D."/>
            <person name="Skrede I."/>
            <person name="Drula E."/>
            <person name="Henrissat B."/>
            <person name="Morin E."/>
            <person name="Kohler A."/>
            <person name="Barry K."/>
            <person name="LaButti K."/>
            <person name="Morin E."/>
            <person name="Salamov A."/>
            <person name="Lipzen A."/>
            <person name="Mereny Z."/>
            <person name="Hegedus B."/>
            <person name="Baldrian P."/>
            <person name="Stursova M."/>
            <person name="Weitz H."/>
            <person name="Taylor A."/>
            <person name="Grigoriev I.V."/>
            <person name="Nagy L.G."/>
            <person name="Martin F."/>
            <person name="Kauserud H."/>
        </authorList>
    </citation>
    <scope>NUCLEOTIDE SEQUENCE</scope>
    <source>
        <strain evidence="7">CBHHK200</strain>
    </source>
</reference>
<dbReference type="Proteomes" id="UP001218188">
    <property type="component" value="Unassembled WGS sequence"/>
</dbReference>
<evidence type="ECO:0000313" key="8">
    <source>
        <dbReference type="Proteomes" id="UP001218188"/>
    </source>
</evidence>
<dbReference type="PANTHER" id="PTHR45646:SF11">
    <property type="entry name" value="SERINE_THREONINE-PROTEIN KINASE DOA"/>
    <property type="match status" value="1"/>
</dbReference>
<dbReference type="InterPro" id="IPR051175">
    <property type="entry name" value="CLK_kinases"/>
</dbReference>
<name>A0AAD6SFS1_9AGAR</name>
<evidence type="ECO:0000256" key="1">
    <source>
        <dbReference type="ARBA" id="ARBA00022527"/>
    </source>
</evidence>
<evidence type="ECO:0000259" key="6">
    <source>
        <dbReference type="PROSITE" id="PS50011"/>
    </source>
</evidence>
<dbReference type="Pfam" id="PF00069">
    <property type="entry name" value="Pkinase"/>
    <property type="match status" value="1"/>
</dbReference>
<dbReference type="GO" id="GO:0004674">
    <property type="term" value="F:protein serine/threonine kinase activity"/>
    <property type="evidence" value="ECO:0007669"/>
    <property type="project" value="UniProtKB-KW"/>
</dbReference>
<dbReference type="SMART" id="SM00220">
    <property type="entry name" value="S_TKc"/>
    <property type="match status" value="1"/>
</dbReference>
<protein>
    <submittedName>
        <fullName evidence="7">Kinase-like domain-containing protein</fullName>
    </submittedName>
</protein>
<dbReference type="Gene3D" id="1.10.510.10">
    <property type="entry name" value="Transferase(Phosphotransferase) domain 1"/>
    <property type="match status" value="1"/>
</dbReference>
<dbReference type="PANTHER" id="PTHR45646">
    <property type="entry name" value="SERINE/THREONINE-PROTEIN KINASE DOA-RELATED"/>
    <property type="match status" value="1"/>
</dbReference>
<dbReference type="EMBL" id="JARJCM010000133">
    <property type="protein sequence ID" value="KAJ7026833.1"/>
    <property type="molecule type" value="Genomic_DNA"/>
</dbReference>
<gene>
    <name evidence="7" type="ORF">C8F04DRAFT_1190224</name>
</gene>
<keyword evidence="3" id="KW-0547">Nucleotide-binding</keyword>
<proteinExistence type="predicted"/>
<evidence type="ECO:0000256" key="4">
    <source>
        <dbReference type="ARBA" id="ARBA00022777"/>
    </source>
</evidence>
<keyword evidence="4 7" id="KW-0418">Kinase</keyword>
<dbReference type="GO" id="GO:0005634">
    <property type="term" value="C:nucleus"/>
    <property type="evidence" value="ECO:0007669"/>
    <property type="project" value="TreeGrafter"/>
</dbReference>
<sequence>MTSEPIRSPILSILHPTARPSVPKKLFPIPQLEQCNSAPFLTGAIPMCSRESIQFLYLGSCPCTDLTVARVASGASGTVWKAKDIRSGGFVAIKIGHRFFARVLDRTMFQGLPCLVYPLGAASLDRVLDACRLRPLPRAHIRAIVWQLSNAVALNARTKFVHDPTADNSSSFNEVLVDVSVKLVDLDDVVEVGFSRRWLVGTEVYRAPEVTIGSIWSKPIDVFALGCLAAELFTGSPIFQPCRSPQERLASLEHVIGMGRTGYGEIHIDKVKRFSAGVFAPRAKAMIRIRAMAPLKVLIGGDELFMLCQESLLLDPATRITIEGVLSHSYFMGSTQFEDKGGRLAAYRWQLEQRHVAALILSTGPQIVTGDGKIVLLHADVFLLFRFEFRPANMCSADVIQQSESHRPLVFLYVQII</sequence>
<keyword evidence="5" id="KW-0067">ATP-binding</keyword>
<keyword evidence="8" id="KW-1185">Reference proteome</keyword>
<keyword evidence="2" id="KW-0808">Transferase</keyword>
<keyword evidence="1" id="KW-0723">Serine/threonine-protein kinase</keyword>
<dbReference type="PROSITE" id="PS50011">
    <property type="entry name" value="PROTEIN_KINASE_DOM"/>
    <property type="match status" value="1"/>
</dbReference>